<reference evidence="1 2" key="1">
    <citation type="submission" date="2020-08" db="EMBL/GenBank/DDBJ databases">
        <title>Genomic Encyclopedia of Type Strains, Phase IV (KMG-V): Genome sequencing to study the core and pangenomes of soil and plant-associated prokaryotes.</title>
        <authorList>
            <person name="Whitman W."/>
        </authorList>
    </citation>
    <scope>NUCLEOTIDE SEQUENCE [LARGE SCALE GENOMIC DNA]</scope>
    <source>
        <strain evidence="1 2">SEMIA 492</strain>
    </source>
</reference>
<organism evidence="1 2">
    <name type="scientific">Rhizobium leucaenae</name>
    <dbReference type="NCBI Taxonomy" id="29450"/>
    <lineage>
        <taxon>Bacteria</taxon>
        <taxon>Pseudomonadati</taxon>
        <taxon>Pseudomonadota</taxon>
        <taxon>Alphaproteobacteria</taxon>
        <taxon>Hyphomicrobiales</taxon>
        <taxon>Rhizobiaceae</taxon>
        <taxon>Rhizobium/Agrobacterium group</taxon>
        <taxon>Rhizobium</taxon>
    </lineage>
</organism>
<comment type="caution">
    <text evidence="1">The sequence shown here is derived from an EMBL/GenBank/DDBJ whole genome shotgun (WGS) entry which is preliminary data.</text>
</comment>
<protein>
    <submittedName>
        <fullName evidence="1">Fe-S-cluster containining protein</fullName>
    </submittedName>
</protein>
<keyword evidence="2" id="KW-1185">Reference proteome</keyword>
<proteinExistence type="predicted"/>
<name>A0A7W6ZYN6_9HYPH</name>
<sequence>MTQIVVNKLQANIYDHRPDIFPLFAETVEKINETACEVSREIHCATVDAILDAAVDVVPRDAENVLHRLGCARYLLDVVYDRAFKGLEIEDVIQKIDTLLTGAARGFAEACDVDMRSTRLDFYFPRQQS</sequence>
<dbReference type="AlphaFoldDB" id="A0A7W6ZYN6"/>
<evidence type="ECO:0000313" key="1">
    <source>
        <dbReference type="EMBL" id="MBB4570595.1"/>
    </source>
</evidence>
<evidence type="ECO:0000313" key="2">
    <source>
        <dbReference type="Proteomes" id="UP000543836"/>
    </source>
</evidence>
<dbReference type="RefSeq" id="WP_028754076.1">
    <property type="nucleotide sequence ID" value="NZ_JACIIG010000014.1"/>
</dbReference>
<dbReference type="OrthoDB" id="9926608at2"/>
<accession>A0A7W6ZYN6</accession>
<dbReference type="Proteomes" id="UP000543836">
    <property type="component" value="Unassembled WGS sequence"/>
</dbReference>
<dbReference type="EMBL" id="JACIIG010000014">
    <property type="protein sequence ID" value="MBB4570595.1"/>
    <property type="molecule type" value="Genomic_DNA"/>
</dbReference>
<gene>
    <name evidence="1" type="ORF">GGE60_004734</name>
</gene>
<dbReference type="GeneID" id="32526392"/>